<keyword evidence="1" id="KW-1133">Transmembrane helix</keyword>
<accession>V7I4A7</accession>
<dbReference type="OrthoDB" id="2043252at2"/>
<feature type="transmembrane region" description="Helical" evidence="1">
    <location>
        <begin position="49"/>
        <end position="68"/>
    </location>
</feature>
<protein>
    <submittedName>
        <fullName evidence="2">Uncharacterized protein</fullName>
    </submittedName>
</protein>
<sequence length="141" mass="16318">MRKIAEVSFVIACTISLLVGLLHFFAPYAFGWYSYIPDAPAEIIQSVNYVNFCFSFLLTGISLLMMVLRQRIFEGPAELKAFYCFIVTVWLSRIVIQMFWPWPSVLQTWLVTAFTIQFMFTSVPILYFLSKSKERTDQLAG</sequence>
<dbReference type="AlphaFoldDB" id="V7I4A7"/>
<comment type="caution">
    <text evidence="2">The sequence shown here is derived from an EMBL/GenBank/DDBJ whole genome shotgun (WGS) entry which is preliminary data.</text>
</comment>
<dbReference type="Proteomes" id="UP000017747">
    <property type="component" value="Unassembled WGS sequence"/>
</dbReference>
<evidence type="ECO:0000256" key="1">
    <source>
        <dbReference type="SAM" id="Phobius"/>
    </source>
</evidence>
<feature type="transmembrane region" description="Helical" evidence="1">
    <location>
        <begin position="80"/>
        <end position="100"/>
    </location>
</feature>
<feature type="transmembrane region" description="Helical" evidence="1">
    <location>
        <begin position="106"/>
        <end position="129"/>
    </location>
</feature>
<dbReference type="EMBL" id="AXUN02000198">
    <property type="protein sequence ID" value="ETA79822.1"/>
    <property type="molecule type" value="Genomic_DNA"/>
</dbReference>
<keyword evidence="1" id="KW-0472">Membrane</keyword>
<organism evidence="2 3">
    <name type="scientific">Youngiibacter fragilis 232.1</name>
    <dbReference type="NCBI Taxonomy" id="994573"/>
    <lineage>
        <taxon>Bacteria</taxon>
        <taxon>Bacillati</taxon>
        <taxon>Bacillota</taxon>
        <taxon>Clostridia</taxon>
        <taxon>Eubacteriales</taxon>
        <taxon>Clostridiaceae</taxon>
        <taxon>Youngiibacter</taxon>
    </lineage>
</organism>
<dbReference type="RefSeq" id="WP_023389036.1">
    <property type="nucleotide sequence ID" value="NZ_AXUN02000198.1"/>
</dbReference>
<proteinExistence type="predicted"/>
<evidence type="ECO:0000313" key="2">
    <source>
        <dbReference type="EMBL" id="ETA79822.1"/>
    </source>
</evidence>
<name>V7I4A7_9CLOT</name>
<reference evidence="2 3" key="1">
    <citation type="journal article" date="2014" name="Genome Announc.">
        <title>Genome Sequence of Youngiibacter fragilis, the Type Strain of the Genus Youngiibacter.</title>
        <authorList>
            <person name="Wawrik C.B."/>
            <person name="Callaghan A.V."/>
            <person name="Stamps B.W."/>
            <person name="Wawrik B."/>
        </authorList>
    </citation>
    <scope>NUCLEOTIDE SEQUENCE [LARGE SCALE GENOMIC DNA]</scope>
    <source>
        <strain evidence="2 3">232.1</strain>
    </source>
</reference>
<evidence type="ECO:0000313" key="3">
    <source>
        <dbReference type="Proteomes" id="UP000017747"/>
    </source>
</evidence>
<feature type="transmembrane region" description="Helical" evidence="1">
    <location>
        <begin position="7"/>
        <end position="29"/>
    </location>
</feature>
<keyword evidence="1" id="KW-0812">Transmembrane</keyword>
<dbReference type="eggNOG" id="ENOG5032Y63">
    <property type="taxonomic scope" value="Bacteria"/>
</dbReference>
<gene>
    <name evidence="2" type="ORF">T472_0214960</name>
</gene>
<keyword evidence="3" id="KW-1185">Reference proteome</keyword>